<evidence type="ECO:0000313" key="2">
    <source>
        <dbReference type="Proteomes" id="UP000552309"/>
    </source>
</evidence>
<organism evidence="1 2">
    <name type="scientific">Listeria innocua</name>
    <dbReference type="NCBI Taxonomy" id="1642"/>
    <lineage>
        <taxon>Bacteria</taxon>
        <taxon>Bacillati</taxon>
        <taxon>Bacillota</taxon>
        <taxon>Bacilli</taxon>
        <taxon>Bacillales</taxon>
        <taxon>Listeriaceae</taxon>
        <taxon>Listeria</taxon>
    </lineage>
</organism>
<comment type="caution">
    <text evidence="1">The sequence shown here is derived from an EMBL/GenBank/DDBJ whole genome shotgun (WGS) entry which is preliminary data.</text>
</comment>
<dbReference type="AlphaFoldDB" id="A0AB73H5F1"/>
<protein>
    <submittedName>
        <fullName evidence="1">Phage portal protein</fullName>
    </submittedName>
</protein>
<dbReference type="Proteomes" id="UP000552309">
    <property type="component" value="Unassembled WGS sequence"/>
</dbReference>
<evidence type="ECO:0000313" key="1">
    <source>
        <dbReference type="EMBL" id="MBC2140739.1"/>
    </source>
</evidence>
<dbReference type="Pfam" id="PF04860">
    <property type="entry name" value="Phage_portal"/>
    <property type="match status" value="1"/>
</dbReference>
<dbReference type="InterPro" id="IPR006944">
    <property type="entry name" value="Phage/GTA_portal"/>
</dbReference>
<name>A0AB73H5F1_LISIO</name>
<dbReference type="EMBL" id="JAARXV010000001">
    <property type="protein sequence ID" value="MBC2140739.1"/>
    <property type="molecule type" value="Genomic_DNA"/>
</dbReference>
<sequence length="375" mass="43014">MNRIVAKSGLSIIHTNLLQNQQRRSGSIKYYQANSIYVENILNKISTDVAMMRFKHWKVTKNEDGSDHVEWLETSALSDVLSYSPNEYEVPIVFWTRVIRKMLEEGIAVVVPKYVNGNVNELILADDFAGYEDKKVLFSTDSETKTANITDVYIFENPKESVAVKLNQIVQIIDENLSALSAGINERSEIKGFLKLPTRVADETMKNKAQKRINNMAETAKTNGISYLEQGEEFQELSNKYETIANDDLEFLKNQIYQAYGINEKLFTCDYTEEQYRAYYQTIVKLFMRVITEELNRKSFSKTARTQGHKILAYMDIFDVSSLKDLTEFMFKSKYTAVNNSNELRSLIGLPPYDGGNIFESNKNATKIEPTINTD</sequence>
<accession>A0AB73H5F1</accession>
<proteinExistence type="predicted"/>
<gene>
    <name evidence="1" type="ORF">HCA89_00335</name>
</gene>
<reference evidence="1 2" key="1">
    <citation type="submission" date="2020-03" db="EMBL/GenBank/DDBJ databases">
        <title>Soil Listeria distribution.</title>
        <authorList>
            <person name="Liao J."/>
            <person name="Wiedmann M."/>
        </authorList>
    </citation>
    <scope>NUCLEOTIDE SEQUENCE [LARGE SCALE GENOMIC DNA]</scope>
    <source>
        <strain evidence="1 2">FSL L7-0297</strain>
    </source>
</reference>